<dbReference type="STRING" id="102285.A0A0R3T336"/>
<dbReference type="WBParaSite" id="HNAJ_0000139301-mRNA-1">
    <property type="protein sequence ID" value="HNAJ_0000139301-mRNA-1"/>
    <property type="gene ID" value="HNAJ_0000139301"/>
</dbReference>
<protein>
    <submittedName>
        <fullName evidence="5">BAR domain-containing protein</fullName>
    </submittedName>
</protein>
<feature type="domain" description="BAR" evidence="2">
    <location>
        <begin position="466"/>
        <end position="686"/>
    </location>
</feature>
<dbReference type="Pfam" id="PF03114">
    <property type="entry name" value="BAR"/>
    <property type="match status" value="3"/>
</dbReference>
<dbReference type="SMART" id="SM00721">
    <property type="entry name" value="BAR"/>
    <property type="match status" value="3"/>
</dbReference>
<dbReference type="GO" id="GO:0005737">
    <property type="term" value="C:cytoplasm"/>
    <property type="evidence" value="ECO:0007669"/>
    <property type="project" value="InterPro"/>
</dbReference>
<sequence length="686" mass="78147">MPEFNMQKTFNRLSQRATELVNKSDKTSYPPHTEELIAQIDHMKPCLNRIILATEEFVEINIASKVVDTFQKNREKTNTSDKLSEAFNHVANESEKKAPNLSQMLRDAADVHLKMASARKAFNDDVNKTFIEDLRSFVSGILAEAHKSKSTLEESRLDMDSSKSKLKNAKDSEQRAKFEAELKQNEVEYDRIHRDAVAIFEKCIKEFDGLSVQLLDLIRAEKKYYDTLSKECSRAGEMVNKNDKTPYSTRATDLLQYVDLMKPCLIRLISASEEFADIDKLSKTVDVVAKDKEICTATDKLANAMEEAAAKSKSAAPQFSKVLEEVTLLHRRLATAKRILDEELSKKFIEILKKFVKNDLVEAEKTKKKLENCRLDLDVSRNKLKNAKKDEQKSKWENELQQNEQKFNQVQSESEAIFEKILTAFILINDLEVNLNLSHIYCALRVIAMGAPEVTKFFNRFAQRAGELVNMNERTNYPAHTNELIEQIDQIGSCLKKIISATEEYVDINFATKVADVIQKNKEKTTTTDRLGTALEEAALHSESAAPNFAEMLRKAADVHARMAEARKNFNEEVNRTFIEDLKTFQSSILADAFKAKSALEDARLDLDSCKSKLKSAKDAEAKAKQEADVAREEAEFDKIHKESVEAFEKARDEYDKLGLQLRDLMCAENKYFGACAQECQRMLNE</sequence>
<feature type="coiled-coil region" evidence="1">
    <location>
        <begin position="600"/>
        <end position="643"/>
    </location>
</feature>
<dbReference type="EMBL" id="UZAE01000534">
    <property type="protein sequence ID" value="VDN97251.1"/>
    <property type="molecule type" value="Genomic_DNA"/>
</dbReference>
<evidence type="ECO:0000313" key="4">
    <source>
        <dbReference type="Proteomes" id="UP000278807"/>
    </source>
</evidence>
<dbReference type="InterPro" id="IPR004148">
    <property type="entry name" value="BAR_dom"/>
</dbReference>
<reference evidence="5" key="1">
    <citation type="submission" date="2017-02" db="UniProtKB">
        <authorList>
            <consortium name="WormBaseParasite"/>
        </authorList>
    </citation>
    <scope>IDENTIFICATION</scope>
</reference>
<dbReference type="SUPFAM" id="SSF103657">
    <property type="entry name" value="BAR/IMD domain-like"/>
    <property type="match status" value="3"/>
</dbReference>
<dbReference type="InterPro" id="IPR027267">
    <property type="entry name" value="AH/BAR_dom_sf"/>
</dbReference>
<keyword evidence="4" id="KW-1185">Reference proteome</keyword>
<evidence type="ECO:0000313" key="5">
    <source>
        <dbReference type="WBParaSite" id="HNAJ_0000139301-mRNA-1"/>
    </source>
</evidence>
<dbReference type="Proteomes" id="UP000278807">
    <property type="component" value="Unassembled WGS sequence"/>
</dbReference>
<dbReference type="AlphaFoldDB" id="A0A0R3T336"/>
<gene>
    <name evidence="3" type="ORF">HNAJ_LOCUS1392</name>
</gene>
<evidence type="ECO:0000256" key="1">
    <source>
        <dbReference type="SAM" id="Coils"/>
    </source>
</evidence>
<dbReference type="PROSITE" id="PS51021">
    <property type="entry name" value="BAR"/>
    <property type="match status" value="1"/>
</dbReference>
<feature type="coiled-coil region" evidence="1">
    <location>
        <begin position="353"/>
        <end position="413"/>
    </location>
</feature>
<proteinExistence type="predicted"/>
<name>A0A0R3T336_RODNA</name>
<dbReference type="Gene3D" id="1.20.1270.60">
    <property type="entry name" value="Arfaptin homology (AH) domain/BAR domain"/>
    <property type="match status" value="3"/>
</dbReference>
<evidence type="ECO:0000259" key="2">
    <source>
        <dbReference type="PROSITE" id="PS51021"/>
    </source>
</evidence>
<accession>A0A0R3T336</accession>
<dbReference type="OrthoDB" id="14167at2759"/>
<feature type="coiled-coil region" evidence="1">
    <location>
        <begin position="152"/>
        <end position="195"/>
    </location>
</feature>
<evidence type="ECO:0000313" key="3">
    <source>
        <dbReference type="EMBL" id="VDN97251.1"/>
    </source>
</evidence>
<keyword evidence="1" id="KW-0175">Coiled coil</keyword>
<reference evidence="3 4" key="2">
    <citation type="submission" date="2018-11" db="EMBL/GenBank/DDBJ databases">
        <authorList>
            <consortium name="Pathogen Informatics"/>
        </authorList>
    </citation>
    <scope>NUCLEOTIDE SEQUENCE [LARGE SCALE GENOMIC DNA]</scope>
</reference>
<organism evidence="5">
    <name type="scientific">Rodentolepis nana</name>
    <name type="common">Dwarf tapeworm</name>
    <name type="synonym">Hymenolepis nana</name>
    <dbReference type="NCBI Taxonomy" id="102285"/>
    <lineage>
        <taxon>Eukaryota</taxon>
        <taxon>Metazoa</taxon>
        <taxon>Spiralia</taxon>
        <taxon>Lophotrochozoa</taxon>
        <taxon>Platyhelminthes</taxon>
        <taxon>Cestoda</taxon>
        <taxon>Eucestoda</taxon>
        <taxon>Cyclophyllidea</taxon>
        <taxon>Hymenolepididae</taxon>
        <taxon>Rodentolepis</taxon>
    </lineage>
</organism>